<evidence type="ECO:0000313" key="1">
    <source>
        <dbReference type="EMBL" id="MEB5476173.1"/>
    </source>
</evidence>
<reference evidence="1 2" key="1">
    <citation type="submission" date="2019-08" db="EMBL/GenBank/DDBJ databases">
        <title>Five species of Acinetobacter isolated from floral nectar and animal pollinators.</title>
        <authorList>
            <person name="Hendry T.A."/>
        </authorList>
    </citation>
    <scope>NUCLEOTIDE SEQUENCE [LARGE SCALE GENOMIC DNA]</scope>
    <source>
        <strain evidence="1 2">MD18.27</strain>
    </source>
</reference>
<dbReference type="RefSeq" id="WP_277094241.1">
    <property type="nucleotide sequence ID" value="NZ_VTDN01000002.1"/>
</dbReference>
<name>A0ABU6DQM7_9GAMM</name>
<keyword evidence="2" id="KW-1185">Reference proteome</keyword>
<organism evidence="1 2">
    <name type="scientific">Acinetobacter pollinis</name>
    <dbReference type="NCBI Taxonomy" id="2605270"/>
    <lineage>
        <taxon>Bacteria</taxon>
        <taxon>Pseudomonadati</taxon>
        <taxon>Pseudomonadota</taxon>
        <taxon>Gammaproteobacteria</taxon>
        <taxon>Moraxellales</taxon>
        <taxon>Moraxellaceae</taxon>
        <taxon>Acinetobacter</taxon>
    </lineage>
</organism>
<accession>A0ABU6DQM7</accession>
<dbReference type="Proteomes" id="UP001339883">
    <property type="component" value="Unassembled WGS sequence"/>
</dbReference>
<protein>
    <submittedName>
        <fullName evidence="1">Uncharacterized protein</fullName>
    </submittedName>
</protein>
<gene>
    <name evidence="1" type="ORF">I2F25_03760</name>
</gene>
<proteinExistence type="predicted"/>
<sequence>MILKETHVIKEWSQTIEWLMKYDECFDELKYDAIRKEWTVRHAAGEDILRIGMFLTAKYGILVTS</sequence>
<dbReference type="EMBL" id="VTDN01000002">
    <property type="protein sequence ID" value="MEB5476173.1"/>
    <property type="molecule type" value="Genomic_DNA"/>
</dbReference>
<comment type="caution">
    <text evidence="1">The sequence shown here is derived from an EMBL/GenBank/DDBJ whole genome shotgun (WGS) entry which is preliminary data.</text>
</comment>
<evidence type="ECO:0000313" key="2">
    <source>
        <dbReference type="Proteomes" id="UP001339883"/>
    </source>
</evidence>